<dbReference type="Pfam" id="PF13460">
    <property type="entry name" value="NAD_binding_10"/>
    <property type="match status" value="1"/>
</dbReference>
<feature type="domain" description="NAD(P)-binding" evidence="1">
    <location>
        <begin position="7"/>
        <end position="197"/>
    </location>
</feature>
<evidence type="ECO:0000259" key="1">
    <source>
        <dbReference type="Pfam" id="PF13460"/>
    </source>
</evidence>
<dbReference type="Proteomes" id="UP000033673">
    <property type="component" value="Unassembled WGS sequence"/>
</dbReference>
<reference evidence="2 3" key="1">
    <citation type="journal article" date="2015" name="BMC Genomics">
        <title>Genome mining reveals unlocked bioactive potential of marine Gram-negative bacteria.</title>
        <authorList>
            <person name="Machado H."/>
            <person name="Sonnenschein E.C."/>
            <person name="Melchiorsen J."/>
            <person name="Gram L."/>
        </authorList>
    </citation>
    <scope>NUCLEOTIDE SEQUENCE [LARGE SCALE GENOMIC DNA]</scope>
    <source>
        <strain evidence="2 3">S2757</strain>
    </source>
</reference>
<proteinExistence type="predicted"/>
<dbReference type="OrthoDB" id="7352421at2"/>
<protein>
    <submittedName>
        <fullName evidence="2">NAD-dependent dehydratase</fullName>
    </submittedName>
</protein>
<dbReference type="Gene3D" id="3.40.50.720">
    <property type="entry name" value="NAD(P)-binding Rossmann-like Domain"/>
    <property type="match status" value="1"/>
</dbReference>
<dbReference type="SUPFAM" id="SSF51735">
    <property type="entry name" value="NAD(P)-binding Rossmann-fold domains"/>
    <property type="match status" value="1"/>
</dbReference>
<sequence>MKVAVLGASGWIGSHLVEEAKARGHQVIALVRNVDNYSVAGVEVHQFDLHASDNDLLNALQGADAVLASIGGRALGNHDIVASTASRLLSVLPETTAKRLLWVGGAGSLEVAPGVKLLSVPEFPTEYKDEAIAQGEALDVFKSSTNSVDWTFISPAAEIFPGEKQSPYRVGGDGLLTDSEGNSKISVSDYAVAMIDELEAHQYPNQRIGVAY</sequence>
<dbReference type="PANTHER" id="PTHR43355">
    <property type="entry name" value="FLAVIN REDUCTASE (NADPH)"/>
    <property type="match status" value="1"/>
</dbReference>
<dbReference type="PATRIC" id="fig|579748.3.peg.1340"/>
<accession>A0A0F4NMA1</accession>
<dbReference type="EMBL" id="JXXV01000012">
    <property type="protein sequence ID" value="KJY83978.1"/>
    <property type="molecule type" value="Genomic_DNA"/>
</dbReference>
<dbReference type="InterPro" id="IPR051606">
    <property type="entry name" value="Polyketide_Oxido-like"/>
</dbReference>
<name>A0A0F4NMA1_9VIBR</name>
<keyword evidence="3" id="KW-1185">Reference proteome</keyword>
<dbReference type="CDD" id="cd05244">
    <property type="entry name" value="BVR-B_like_SDR_a"/>
    <property type="match status" value="1"/>
</dbReference>
<dbReference type="STRING" id="579748.TW81_06540"/>
<dbReference type="GO" id="GO:0016646">
    <property type="term" value="F:oxidoreductase activity, acting on the CH-NH group of donors, NAD or NADP as acceptor"/>
    <property type="evidence" value="ECO:0007669"/>
    <property type="project" value="TreeGrafter"/>
</dbReference>
<dbReference type="InterPro" id="IPR016040">
    <property type="entry name" value="NAD(P)-bd_dom"/>
</dbReference>
<evidence type="ECO:0000313" key="3">
    <source>
        <dbReference type="Proteomes" id="UP000033673"/>
    </source>
</evidence>
<dbReference type="RefSeq" id="WP_045954900.1">
    <property type="nucleotide sequence ID" value="NZ_JXXV01000012.1"/>
</dbReference>
<comment type="caution">
    <text evidence="2">The sequence shown here is derived from an EMBL/GenBank/DDBJ whole genome shotgun (WGS) entry which is preliminary data.</text>
</comment>
<evidence type="ECO:0000313" key="2">
    <source>
        <dbReference type="EMBL" id="KJY83978.1"/>
    </source>
</evidence>
<organism evidence="2 3">
    <name type="scientific">Vibrio galatheae</name>
    <dbReference type="NCBI Taxonomy" id="579748"/>
    <lineage>
        <taxon>Bacteria</taxon>
        <taxon>Pseudomonadati</taxon>
        <taxon>Pseudomonadota</taxon>
        <taxon>Gammaproteobacteria</taxon>
        <taxon>Vibrionales</taxon>
        <taxon>Vibrionaceae</taxon>
        <taxon>Vibrio</taxon>
    </lineage>
</organism>
<dbReference type="AlphaFoldDB" id="A0A0F4NMA1"/>
<gene>
    <name evidence="2" type="ORF">TW81_06540</name>
</gene>
<dbReference type="InterPro" id="IPR036291">
    <property type="entry name" value="NAD(P)-bd_dom_sf"/>
</dbReference>
<dbReference type="PANTHER" id="PTHR43355:SF2">
    <property type="entry name" value="FLAVIN REDUCTASE (NADPH)"/>
    <property type="match status" value="1"/>
</dbReference>